<reference evidence="2" key="1">
    <citation type="journal article" date="2015" name="Nature">
        <title>Complex archaea that bridge the gap between prokaryotes and eukaryotes.</title>
        <authorList>
            <person name="Spang A."/>
            <person name="Saw J.H."/>
            <person name="Jorgensen S.L."/>
            <person name="Zaremba-Niedzwiedzka K."/>
            <person name="Martijn J."/>
            <person name="Lind A.E."/>
            <person name="van Eijk R."/>
            <person name="Schleper C."/>
            <person name="Guy L."/>
            <person name="Ettema T.J."/>
        </authorList>
    </citation>
    <scope>NUCLEOTIDE SEQUENCE</scope>
</reference>
<dbReference type="InterPro" id="IPR002372">
    <property type="entry name" value="PQQ_rpt_dom"/>
</dbReference>
<dbReference type="PANTHER" id="PTHR34512:SF30">
    <property type="entry name" value="OUTER MEMBRANE PROTEIN ASSEMBLY FACTOR BAMB"/>
    <property type="match status" value="1"/>
</dbReference>
<dbReference type="InterPro" id="IPR011047">
    <property type="entry name" value="Quinoprotein_ADH-like_sf"/>
</dbReference>
<feature type="domain" description="Pyrrolo-quinoline quinone repeat" evidence="1">
    <location>
        <begin position="83"/>
        <end position="232"/>
    </location>
</feature>
<comment type="caution">
    <text evidence="2">The sequence shown here is derived from an EMBL/GenBank/DDBJ whole genome shotgun (WGS) entry which is preliminary data.</text>
</comment>
<evidence type="ECO:0000259" key="1">
    <source>
        <dbReference type="Pfam" id="PF13360"/>
    </source>
</evidence>
<gene>
    <name evidence="2" type="ORF">LCGC14_1101550</name>
</gene>
<dbReference type="EMBL" id="LAZR01004967">
    <property type="protein sequence ID" value="KKN04040.1"/>
    <property type="molecule type" value="Genomic_DNA"/>
</dbReference>
<dbReference type="SUPFAM" id="SSF50998">
    <property type="entry name" value="Quinoprotein alcohol dehydrogenase-like"/>
    <property type="match status" value="1"/>
</dbReference>
<dbReference type="Pfam" id="PF13360">
    <property type="entry name" value="PQQ_2"/>
    <property type="match status" value="1"/>
</dbReference>
<sequence length="423" mass="46749">MDIGAYFASFDGIPSGIQGSWPRFRGADFDNISKEKIRLTSSWGDAGPDILWSIDLGEGHAAPVVSNGRVYILDYDEDERADVLRCFSFDDGTEIWRRGYELRVKRNHGMSRTVPAVTDKYVVTIGPKCHVMCVDAVSGDFRWGIDLEREYGAEVPLWYTGQCPLIDDSLAVIAVGGRSLIIAVDCETGEVVWEVPNPNDWKMSHSSIMPFFIQGKKMYVYCALGGIIGISAEKETAGEILFETNLWDRTVIAPSPIHIGDGRIFVTAGYGAGSMMLKLNFEDGSFSAESLQELKPGEGIASEQQTPVFYKGHLFSLLPKDAGPLRNQFVCYHPDDCSQILWSSGKTNRFGLGPYIVADDKFFILSDDGILTILKVSTREYVQLARAKVLDGVDAWGPLALVSGRLLARDSRRLVCIDLRAGF</sequence>
<accession>A0A0F9M997</accession>
<organism evidence="2">
    <name type="scientific">marine sediment metagenome</name>
    <dbReference type="NCBI Taxonomy" id="412755"/>
    <lineage>
        <taxon>unclassified sequences</taxon>
        <taxon>metagenomes</taxon>
        <taxon>ecological metagenomes</taxon>
    </lineage>
</organism>
<proteinExistence type="predicted"/>
<dbReference type="Gene3D" id="2.130.10.10">
    <property type="entry name" value="YVTN repeat-like/Quinoprotein amine dehydrogenase"/>
    <property type="match status" value="1"/>
</dbReference>
<dbReference type="PANTHER" id="PTHR34512">
    <property type="entry name" value="CELL SURFACE PROTEIN"/>
    <property type="match status" value="1"/>
</dbReference>
<dbReference type="InterPro" id="IPR015943">
    <property type="entry name" value="WD40/YVTN_repeat-like_dom_sf"/>
</dbReference>
<protein>
    <recommendedName>
        <fullName evidence="1">Pyrrolo-quinoline quinone repeat domain-containing protein</fullName>
    </recommendedName>
</protein>
<dbReference type="AlphaFoldDB" id="A0A0F9M997"/>
<evidence type="ECO:0000313" key="2">
    <source>
        <dbReference type="EMBL" id="KKN04040.1"/>
    </source>
</evidence>
<name>A0A0F9M997_9ZZZZ</name>